<name>A0A0H3KSU7_PANAA</name>
<keyword evidence="6 7" id="KW-0694">RNA-binding</keyword>
<dbReference type="CDD" id="cd02440">
    <property type="entry name" value="AdoMet_MTases"/>
    <property type="match status" value="1"/>
</dbReference>
<dbReference type="FunFam" id="1.10.8.100:FF:000001">
    <property type="entry name" value="Ribosomal RNA small subunit methyltransferase A"/>
    <property type="match status" value="1"/>
</dbReference>
<dbReference type="HAMAP" id="MF_00607">
    <property type="entry name" value="16SrRNA_methyltr_A"/>
    <property type="match status" value="1"/>
</dbReference>
<evidence type="ECO:0000256" key="2">
    <source>
        <dbReference type="ARBA" id="ARBA00022552"/>
    </source>
</evidence>
<dbReference type="Pfam" id="PF00398">
    <property type="entry name" value="RrnaAD"/>
    <property type="match status" value="1"/>
</dbReference>
<dbReference type="Gene3D" id="3.40.50.150">
    <property type="entry name" value="Vaccinia Virus protein VP39"/>
    <property type="match status" value="1"/>
</dbReference>
<comment type="catalytic activity">
    <reaction evidence="7">
        <text>adenosine(1518)/adenosine(1519) in 16S rRNA + 4 S-adenosyl-L-methionine = N(6)-dimethyladenosine(1518)/N(6)-dimethyladenosine(1519) in 16S rRNA + 4 S-adenosyl-L-homocysteine + 4 H(+)</text>
        <dbReference type="Rhea" id="RHEA:19609"/>
        <dbReference type="Rhea" id="RHEA-COMP:10232"/>
        <dbReference type="Rhea" id="RHEA-COMP:10233"/>
        <dbReference type="ChEBI" id="CHEBI:15378"/>
        <dbReference type="ChEBI" id="CHEBI:57856"/>
        <dbReference type="ChEBI" id="CHEBI:59789"/>
        <dbReference type="ChEBI" id="CHEBI:74411"/>
        <dbReference type="ChEBI" id="CHEBI:74493"/>
        <dbReference type="EC" id="2.1.1.182"/>
    </reaction>
</comment>
<dbReference type="eggNOG" id="COG0030">
    <property type="taxonomic scope" value="Bacteria"/>
</dbReference>
<dbReference type="EC" id="2.1.1.182" evidence="7"/>
<dbReference type="GO" id="GO:0005829">
    <property type="term" value="C:cytosol"/>
    <property type="evidence" value="ECO:0007669"/>
    <property type="project" value="TreeGrafter"/>
</dbReference>
<dbReference type="InterPro" id="IPR001737">
    <property type="entry name" value="KsgA/Erm"/>
</dbReference>
<dbReference type="FunFam" id="3.40.50.150:FF:000006">
    <property type="entry name" value="Ribosomal RNA small subunit methyltransferase A"/>
    <property type="match status" value="1"/>
</dbReference>
<organism evidence="10 11">
    <name type="scientific">Pantoea ananatis (strain AJ13355)</name>
    <dbReference type="NCBI Taxonomy" id="932677"/>
    <lineage>
        <taxon>Bacteria</taxon>
        <taxon>Pseudomonadati</taxon>
        <taxon>Pseudomonadota</taxon>
        <taxon>Gammaproteobacteria</taxon>
        <taxon>Enterobacterales</taxon>
        <taxon>Erwiniaceae</taxon>
        <taxon>Pantoea</taxon>
    </lineage>
</organism>
<dbReference type="InterPro" id="IPR029063">
    <property type="entry name" value="SAM-dependent_MTases_sf"/>
</dbReference>
<evidence type="ECO:0000256" key="8">
    <source>
        <dbReference type="PROSITE-ProRule" id="PRU01026"/>
    </source>
</evidence>
<dbReference type="Gene3D" id="1.10.8.100">
    <property type="entry name" value="Ribosomal RNA adenine dimethylase-like, domain 2"/>
    <property type="match status" value="1"/>
</dbReference>
<dbReference type="InterPro" id="IPR011530">
    <property type="entry name" value="rRNA_adenine_dimethylase"/>
</dbReference>
<protein>
    <recommendedName>
        <fullName evidence="7">Ribosomal RNA small subunit methyltransferase A</fullName>
        <ecNumber evidence="7">2.1.1.182</ecNumber>
    </recommendedName>
    <alternativeName>
        <fullName evidence="7">16S rRNA (adenine(1518)-N(6)/adenine(1519)-N(6))-dimethyltransferase</fullName>
    </alternativeName>
    <alternativeName>
        <fullName evidence="7">16S rRNA dimethyladenosine transferase</fullName>
    </alternativeName>
    <alternativeName>
        <fullName evidence="7">16S rRNA dimethylase</fullName>
    </alternativeName>
    <alternativeName>
        <fullName evidence="7">S-adenosylmethionine-6-N', N'-adenosyl(rRNA) dimethyltransferase</fullName>
    </alternativeName>
</protein>
<dbReference type="EMBL" id="AP012032">
    <property type="protein sequence ID" value="BAK10109.1"/>
    <property type="molecule type" value="Genomic_DNA"/>
</dbReference>
<evidence type="ECO:0000313" key="11">
    <source>
        <dbReference type="Proteomes" id="UP000006690"/>
    </source>
</evidence>
<dbReference type="OrthoDB" id="9814755at2"/>
<gene>
    <name evidence="7 10" type="primary">ksgA</name>
    <name evidence="7" type="synonym">rsmA</name>
    <name evidence="10" type="ordered locus">PAJ_0029</name>
</gene>
<dbReference type="SMART" id="SM00650">
    <property type="entry name" value="rADc"/>
    <property type="match status" value="1"/>
</dbReference>
<dbReference type="InterPro" id="IPR023165">
    <property type="entry name" value="rRNA_Ade_diMease-like_C"/>
</dbReference>
<dbReference type="SUPFAM" id="SSF53335">
    <property type="entry name" value="S-adenosyl-L-methionine-dependent methyltransferases"/>
    <property type="match status" value="1"/>
</dbReference>
<evidence type="ECO:0000256" key="4">
    <source>
        <dbReference type="ARBA" id="ARBA00022679"/>
    </source>
</evidence>
<dbReference type="PANTHER" id="PTHR11727:SF7">
    <property type="entry name" value="DIMETHYLADENOSINE TRANSFERASE-RELATED"/>
    <property type="match status" value="1"/>
</dbReference>
<comment type="subcellular location">
    <subcellularLocation>
        <location evidence="7">Cytoplasm</location>
    </subcellularLocation>
</comment>
<dbReference type="GO" id="GO:0052908">
    <property type="term" value="F:16S rRNA (adenine(1518)-N(6)/adenine(1519)-N(6))-dimethyltransferase activity"/>
    <property type="evidence" value="ECO:0007669"/>
    <property type="project" value="UniProtKB-EC"/>
</dbReference>
<reference evidence="11" key="1">
    <citation type="journal article" date="2012" name="Appl. Microbiol. Biotechnol.">
        <title>The complete genome sequence of Pantoea ananatis AJ13355, an organism with great biotechnological potential.</title>
        <authorList>
            <person name="Hara Y."/>
            <person name="Kadotani N."/>
            <person name="Izui H."/>
            <person name="Katashkina J.I."/>
            <person name="Kuvaeva T.M."/>
            <person name="Andreeva I.G."/>
            <person name="Golubeva L.I."/>
            <person name="Malko D.B."/>
            <person name="Makeev V.J."/>
            <person name="Mashko S.V."/>
            <person name="Kozlov Y.I."/>
        </authorList>
    </citation>
    <scope>NUCLEOTIDE SEQUENCE [LARGE SCALE GENOMIC DNA]</scope>
    <source>
        <strain evidence="11">AJ13355</strain>
    </source>
</reference>
<keyword evidence="5 7" id="KW-0949">S-adenosyl-L-methionine</keyword>
<comment type="similarity">
    <text evidence="7">Belongs to the class I-like SAM-binding methyltransferase superfamily. rRNA adenine N(6)-methyltransferase family. RsmA subfamily.</text>
</comment>
<feature type="domain" description="Ribosomal RNA adenine methylase transferase N-terminal" evidence="9">
    <location>
        <begin position="25"/>
        <end position="198"/>
    </location>
</feature>
<proteinExistence type="inferred from homology"/>
<accession>A0A0H3KSU7</accession>
<dbReference type="Proteomes" id="UP000006690">
    <property type="component" value="Chromosome"/>
</dbReference>
<keyword evidence="2 7" id="KW-0698">rRNA processing</keyword>
<evidence type="ECO:0000256" key="5">
    <source>
        <dbReference type="ARBA" id="ARBA00022691"/>
    </source>
</evidence>
<evidence type="ECO:0000259" key="9">
    <source>
        <dbReference type="SMART" id="SM00650"/>
    </source>
</evidence>
<keyword evidence="3 7" id="KW-0489">Methyltransferase</keyword>
<dbReference type="GeneID" id="57269584"/>
<sequence length="273" mass="30641">MNNRVHQGHYARKRFGQNFLNDQYIIDSIVSAIHPQRDQAIVEIGPGLGALTEPVGERLDSLTVVELDRDLAARLQTHPFLGPKLTIFQQDAMTFDFAALAKEKGQPLRVFGNLPYNISTPLMFHLFSYTGSIKDMHFMLQKEVVNRLVAGPGSKAYGRLSVMAQYYCQVIPVLEVPPHSFTPPPKVDSAVVRLVPYMTPPHPVKDVRILSRITTEAFGQRRKTLRNSLSHMVVAGALDELEIDTSLRAENVSVAQYCQLANWLADHLDQPQE</sequence>
<dbReference type="KEGG" id="paj:PAJ_0029"/>
<dbReference type="PANTHER" id="PTHR11727">
    <property type="entry name" value="DIMETHYLADENOSINE TRANSFERASE"/>
    <property type="match status" value="1"/>
</dbReference>
<feature type="binding site" evidence="7 8">
    <location>
        <position position="20"/>
    </location>
    <ligand>
        <name>S-adenosyl-L-methionine</name>
        <dbReference type="ChEBI" id="CHEBI:59789"/>
    </ligand>
</feature>
<dbReference type="NCBIfam" id="TIGR00755">
    <property type="entry name" value="ksgA"/>
    <property type="match status" value="1"/>
</dbReference>
<keyword evidence="4 7" id="KW-0808">Transferase</keyword>
<evidence type="ECO:0000256" key="6">
    <source>
        <dbReference type="ARBA" id="ARBA00022884"/>
    </source>
</evidence>
<evidence type="ECO:0000256" key="3">
    <source>
        <dbReference type="ARBA" id="ARBA00022603"/>
    </source>
</evidence>
<dbReference type="AlphaFoldDB" id="A0A0H3KSU7"/>
<comment type="function">
    <text evidence="7">Specifically dimethylates two adjacent adenosines (A1518 and A1519) in the loop of a conserved hairpin near the 3'-end of 16S rRNA in the 30S particle. May play a critical role in biogenesis of 30S subunits.</text>
</comment>
<evidence type="ECO:0000256" key="1">
    <source>
        <dbReference type="ARBA" id="ARBA00022490"/>
    </source>
</evidence>
<dbReference type="HOGENOM" id="CLU_041220_0_1_6"/>
<feature type="binding site" evidence="7 8">
    <location>
        <position position="45"/>
    </location>
    <ligand>
        <name>S-adenosyl-L-methionine</name>
        <dbReference type="ChEBI" id="CHEBI:59789"/>
    </ligand>
</feature>
<dbReference type="InterPro" id="IPR020598">
    <property type="entry name" value="rRNA_Ade_methylase_Trfase_N"/>
</dbReference>
<feature type="binding site" evidence="7 8">
    <location>
        <position position="66"/>
    </location>
    <ligand>
        <name>S-adenosyl-L-methionine</name>
        <dbReference type="ChEBI" id="CHEBI:59789"/>
    </ligand>
</feature>
<dbReference type="GO" id="GO:0003723">
    <property type="term" value="F:RNA binding"/>
    <property type="evidence" value="ECO:0007669"/>
    <property type="project" value="UniProtKB-UniRule"/>
</dbReference>
<dbReference type="PATRIC" id="fig|553.3.peg.3653"/>
<feature type="binding site" evidence="7 8">
    <location>
        <position position="91"/>
    </location>
    <ligand>
        <name>S-adenosyl-L-methionine</name>
        <dbReference type="ChEBI" id="CHEBI:59789"/>
    </ligand>
</feature>
<evidence type="ECO:0000313" key="10">
    <source>
        <dbReference type="EMBL" id="BAK10109.1"/>
    </source>
</evidence>
<dbReference type="PROSITE" id="PS51689">
    <property type="entry name" value="SAM_RNA_A_N6_MT"/>
    <property type="match status" value="1"/>
</dbReference>
<keyword evidence="1 7" id="KW-0963">Cytoplasm</keyword>
<dbReference type="RefSeq" id="WP_013024577.1">
    <property type="nucleotide sequence ID" value="NC_017531.2"/>
</dbReference>
<feature type="binding site" evidence="7 8">
    <location>
        <position position="18"/>
    </location>
    <ligand>
        <name>S-adenosyl-L-methionine</name>
        <dbReference type="ChEBI" id="CHEBI:59789"/>
    </ligand>
</feature>
<dbReference type="PROSITE" id="PS01131">
    <property type="entry name" value="RRNA_A_DIMETH"/>
    <property type="match status" value="1"/>
</dbReference>
<feature type="binding site" evidence="7 8">
    <location>
        <position position="113"/>
    </location>
    <ligand>
        <name>S-adenosyl-L-methionine</name>
        <dbReference type="ChEBI" id="CHEBI:59789"/>
    </ligand>
</feature>
<dbReference type="InterPro" id="IPR020596">
    <property type="entry name" value="rRNA_Ade_Mease_Trfase_CS"/>
</dbReference>
<evidence type="ECO:0000256" key="7">
    <source>
        <dbReference type="HAMAP-Rule" id="MF_00607"/>
    </source>
</evidence>